<accession>A0A1I3G6A6</accession>
<keyword evidence="1" id="KW-0472">Membrane</keyword>
<keyword evidence="1" id="KW-0812">Transmembrane</keyword>
<dbReference type="AlphaFoldDB" id="A0A1I3G6A6"/>
<dbReference type="Proteomes" id="UP000183639">
    <property type="component" value="Unassembled WGS sequence"/>
</dbReference>
<proteinExistence type="predicted"/>
<dbReference type="EMBL" id="FOQK01000020">
    <property type="protein sequence ID" value="SFI19009.1"/>
    <property type="molecule type" value="Genomic_DNA"/>
</dbReference>
<sequence>MILLLMVPIFIALVIFIFIGEIKKGKLFY</sequence>
<feature type="transmembrane region" description="Helical" evidence="1">
    <location>
        <begin position="6"/>
        <end position="22"/>
    </location>
</feature>
<gene>
    <name evidence="2" type="ORF">SAMN04487861_12029</name>
</gene>
<keyword evidence="1" id="KW-1133">Transmembrane helix</keyword>
<evidence type="ECO:0000313" key="2">
    <source>
        <dbReference type="EMBL" id="SFI19009.1"/>
    </source>
</evidence>
<name>A0A1I3G6A6_SELRU</name>
<reference evidence="2 3" key="1">
    <citation type="submission" date="2016-10" db="EMBL/GenBank/DDBJ databases">
        <authorList>
            <person name="de Groot N.N."/>
        </authorList>
    </citation>
    <scope>NUCLEOTIDE SEQUENCE [LARGE SCALE GENOMIC DNA]</scope>
    <source>
        <strain evidence="2 3">Z108</strain>
    </source>
</reference>
<evidence type="ECO:0000313" key="3">
    <source>
        <dbReference type="Proteomes" id="UP000183639"/>
    </source>
</evidence>
<organism evidence="2 3">
    <name type="scientific">Selenomonas ruminantium</name>
    <dbReference type="NCBI Taxonomy" id="971"/>
    <lineage>
        <taxon>Bacteria</taxon>
        <taxon>Bacillati</taxon>
        <taxon>Bacillota</taxon>
        <taxon>Negativicutes</taxon>
        <taxon>Selenomonadales</taxon>
        <taxon>Selenomonadaceae</taxon>
        <taxon>Selenomonas</taxon>
    </lineage>
</organism>
<protein>
    <submittedName>
        <fullName evidence="2">Uncharacterized protein</fullName>
    </submittedName>
</protein>
<evidence type="ECO:0000256" key="1">
    <source>
        <dbReference type="SAM" id="Phobius"/>
    </source>
</evidence>